<dbReference type="Proteomes" id="UP000660729">
    <property type="component" value="Unassembled WGS sequence"/>
</dbReference>
<dbReference type="PANTHER" id="PTHR10622:SF10">
    <property type="entry name" value="HET DOMAIN-CONTAINING PROTEIN"/>
    <property type="match status" value="1"/>
</dbReference>
<keyword evidence="3" id="KW-1185">Reference proteome</keyword>
<dbReference type="PANTHER" id="PTHR10622">
    <property type="entry name" value="HET DOMAIN-CONTAINING PROTEIN"/>
    <property type="match status" value="1"/>
</dbReference>
<proteinExistence type="predicted"/>
<comment type="caution">
    <text evidence="2">The sequence shown here is derived from an EMBL/GenBank/DDBJ whole genome shotgun (WGS) entry which is preliminary data.</text>
</comment>
<reference evidence="2" key="1">
    <citation type="submission" date="2020-04" db="EMBL/GenBank/DDBJ databases">
        <title>Draft genome resource of the tomato pathogen Pseudocercospora fuligena.</title>
        <authorList>
            <person name="Zaccaron A."/>
        </authorList>
    </citation>
    <scope>NUCLEOTIDE SEQUENCE</scope>
    <source>
        <strain evidence="2">PF001</strain>
    </source>
</reference>
<organism evidence="2 3">
    <name type="scientific">Pseudocercospora fuligena</name>
    <dbReference type="NCBI Taxonomy" id="685502"/>
    <lineage>
        <taxon>Eukaryota</taxon>
        <taxon>Fungi</taxon>
        <taxon>Dikarya</taxon>
        <taxon>Ascomycota</taxon>
        <taxon>Pezizomycotina</taxon>
        <taxon>Dothideomycetes</taxon>
        <taxon>Dothideomycetidae</taxon>
        <taxon>Mycosphaerellales</taxon>
        <taxon>Mycosphaerellaceae</taxon>
        <taxon>Pseudocercospora</taxon>
    </lineage>
</organism>
<dbReference type="AlphaFoldDB" id="A0A8H6VG48"/>
<accession>A0A8H6VG48</accession>
<name>A0A8H6VG48_9PEZI</name>
<feature type="domain" description="Heterokaryon incompatibility" evidence="1">
    <location>
        <begin position="22"/>
        <end position="110"/>
    </location>
</feature>
<gene>
    <name evidence="2" type="ORF">HII31_12921</name>
</gene>
<evidence type="ECO:0000259" key="1">
    <source>
        <dbReference type="Pfam" id="PF06985"/>
    </source>
</evidence>
<evidence type="ECO:0000313" key="3">
    <source>
        <dbReference type="Proteomes" id="UP000660729"/>
    </source>
</evidence>
<dbReference type="InterPro" id="IPR010730">
    <property type="entry name" value="HET"/>
</dbReference>
<dbReference type="EMBL" id="JABCIY010000310">
    <property type="protein sequence ID" value="KAF7185690.1"/>
    <property type="molecule type" value="Genomic_DNA"/>
</dbReference>
<protein>
    <submittedName>
        <fullName evidence="2">Vegetative incompatibility protein HET-E-1</fullName>
    </submittedName>
</protein>
<dbReference type="Pfam" id="PF06985">
    <property type="entry name" value="HET"/>
    <property type="match status" value="1"/>
</dbReference>
<dbReference type="OrthoDB" id="674604at2759"/>
<evidence type="ECO:0000313" key="2">
    <source>
        <dbReference type="EMBL" id="KAF7185690.1"/>
    </source>
</evidence>
<sequence length="478" mass="54222">MRLINATTFTFADYDAIKSCRYAIVSHCWGEQEVTLQEFNTIAGRDRSGWSKIEQACRLAKAQGYDWVWIDACCIDRTSSAELSQAINSLFEWYRRAQECFVFLPDVSSTEADESFKRSRWFRRGWTLQELLAPASETFYNSRYEHIGTKVTLSSQISEATGIDARYLDRGRDMKEIHDASLAERMSWASKRSTKEPEDIAYCLLGIFKVNMPLLYGEGATRAFIRLQLQITKQSDDESIFAWPEDPENTEEYPGVLAQHPRAFAGCGLVMPLQSRRHPAHAFTSRGMELYISSSWLSKASDTTRVSLESAPDQIVRLDCEVSDPEPARLAIILRRSTNTGEWYRLGCQAYKPESELWHFLLQFSRIYVPQPELGQTGLRHLDRASGASIMSIYVAFRSILEISTILVGYYVHYQFCNFIGISDSATIPAMQLVAWSSWSILWCLTGLERSFLVKVLGVGLVFAVSSLELMTSSGTKA</sequence>